<organism evidence="2 3">
    <name type="scientific">Populus alba x Populus x berolinensis</name>
    <dbReference type="NCBI Taxonomy" id="444605"/>
    <lineage>
        <taxon>Eukaryota</taxon>
        <taxon>Viridiplantae</taxon>
        <taxon>Streptophyta</taxon>
        <taxon>Embryophyta</taxon>
        <taxon>Tracheophyta</taxon>
        <taxon>Spermatophyta</taxon>
        <taxon>Magnoliopsida</taxon>
        <taxon>eudicotyledons</taxon>
        <taxon>Gunneridae</taxon>
        <taxon>Pentapetalae</taxon>
        <taxon>rosids</taxon>
        <taxon>fabids</taxon>
        <taxon>Malpighiales</taxon>
        <taxon>Salicaceae</taxon>
        <taxon>Saliceae</taxon>
        <taxon>Populus</taxon>
    </lineage>
</organism>
<dbReference type="Proteomes" id="UP001164929">
    <property type="component" value="Chromosome 17"/>
</dbReference>
<protein>
    <recommendedName>
        <fullName evidence="4">Transmembrane protein</fullName>
    </recommendedName>
</protein>
<dbReference type="AlphaFoldDB" id="A0AAD6LG17"/>
<keyword evidence="1" id="KW-1133">Transmembrane helix</keyword>
<sequence length="104" mass="11800">MVVKNAMAARDIAIFSNTLDTSGNLLLINCETRREQKRVVPAILLTGIQGLWKEKEVVYVTVVVLEVVVASFLGYVIKMQRLVFWVLRSLGNGKRGLWIWPRSL</sequence>
<accession>A0AAD6LG17</accession>
<comment type="caution">
    <text evidence="2">The sequence shown here is derived from an EMBL/GenBank/DDBJ whole genome shotgun (WGS) entry which is preliminary data.</text>
</comment>
<feature type="transmembrane region" description="Helical" evidence="1">
    <location>
        <begin position="57"/>
        <end position="77"/>
    </location>
</feature>
<keyword evidence="3" id="KW-1185">Reference proteome</keyword>
<dbReference type="EMBL" id="JAQIZT010000017">
    <property type="protein sequence ID" value="KAJ6960061.1"/>
    <property type="molecule type" value="Genomic_DNA"/>
</dbReference>
<evidence type="ECO:0000313" key="3">
    <source>
        <dbReference type="Proteomes" id="UP001164929"/>
    </source>
</evidence>
<reference evidence="2" key="1">
    <citation type="journal article" date="2023" name="Mol. Ecol. Resour.">
        <title>Chromosome-level genome assembly of a triploid poplar Populus alba 'Berolinensis'.</title>
        <authorList>
            <person name="Chen S."/>
            <person name="Yu Y."/>
            <person name="Wang X."/>
            <person name="Wang S."/>
            <person name="Zhang T."/>
            <person name="Zhou Y."/>
            <person name="He R."/>
            <person name="Meng N."/>
            <person name="Wang Y."/>
            <person name="Liu W."/>
            <person name="Liu Z."/>
            <person name="Liu J."/>
            <person name="Guo Q."/>
            <person name="Huang H."/>
            <person name="Sederoff R.R."/>
            <person name="Wang G."/>
            <person name="Qu G."/>
            <person name="Chen S."/>
        </authorList>
    </citation>
    <scope>NUCLEOTIDE SEQUENCE</scope>
    <source>
        <strain evidence="2">SC-2020</strain>
    </source>
</reference>
<evidence type="ECO:0000313" key="2">
    <source>
        <dbReference type="EMBL" id="KAJ6960061.1"/>
    </source>
</evidence>
<proteinExistence type="predicted"/>
<evidence type="ECO:0000256" key="1">
    <source>
        <dbReference type="SAM" id="Phobius"/>
    </source>
</evidence>
<keyword evidence="1" id="KW-0812">Transmembrane</keyword>
<evidence type="ECO:0008006" key="4">
    <source>
        <dbReference type="Google" id="ProtNLM"/>
    </source>
</evidence>
<gene>
    <name evidence="2" type="ORF">NC653_038188</name>
</gene>
<keyword evidence="1" id="KW-0472">Membrane</keyword>
<name>A0AAD6LG17_9ROSI</name>